<evidence type="ECO:0000256" key="7">
    <source>
        <dbReference type="PIRSR" id="PIRSR000362-1"/>
    </source>
</evidence>
<dbReference type="AlphaFoldDB" id="A0A839IL84"/>
<organism evidence="11 12">
    <name type="scientific">Oceanospirillum sediminis</name>
    <dbReference type="NCBI Taxonomy" id="2760088"/>
    <lineage>
        <taxon>Bacteria</taxon>
        <taxon>Pseudomonadati</taxon>
        <taxon>Pseudomonadota</taxon>
        <taxon>Gammaproteobacteria</taxon>
        <taxon>Oceanospirillales</taxon>
        <taxon>Oceanospirillaceae</taxon>
        <taxon>Oceanospirillum</taxon>
    </lineage>
</organism>
<proteinExistence type="inferred from homology"/>
<evidence type="ECO:0000256" key="9">
    <source>
        <dbReference type="SAM" id="MobiDB-lite"/>
    </source>
</evidence>
<dbReference type="PANTHER" id="PTHR48467:SF1">
    <property type="entry name" value="GLUTAMATE SYNTHASE 1 [NADH], CHLOROPLASTIC-LIKE"/>
    <property type="match status" value="1"/>
</dbReference>
<evidence type="ECO:0000256" key="3">
    <source>
        <dbReference type="ARBA" id="ARBA00022630"/>
    </source>
</evidence>
<reference evidence="11 12" key="1">
    <citation type="submission" date="2020-08" db="EMBL/GenBank/DDBJ databases">
        <title>Oceanospirillum sp. nov. isolated from marine sediment.</title>
        <authorList>
            <person name="Ji X."/>
        </authorList>
    </citation>
    <scope>NUCLEOTIDE SEQUENCE [LARGE SCALE GENOMIC DNA]</scope>
    <source>
        <strain evidence="11 12">D5</strain>
    </source>
</reference>
<dbReference type="InterPro" id="IPR055275">
    <property type="entry name" value="Ferredox_Rdtase"/>
</dbReference>
<comment type="cofactor">
    <cofactor evidence="1 7">
        <name>FAD</name>
        <dbReference type="ChEBI" id="CHEBI:57692"/>
    </cofactor>
</comment>
<evidence type="ECO:0000256" key="1">
    <source>
        <dbReference type="ARBA" id="ARBA00001974"/>
    </source>
</evidence>
<dbReference type="InterPro" id="IPR021163">
    <property type="entry name" value="Ferredox_Rdtase_adrenod"/>
</dbReference>
<name>A0A839IL84_9GAMM</name>
<sequence length="434" mass="48291">MSLTIAIIGSGPSGFYLAEILSRKLPESWIDIIERLPVPYGLVRAGVAPDHIGTKNTIRQFERTLNNERIRFIGNLELGKDLSYEELKSNYDRVILATGAYKDRKLNIPGTDCEGIFGSAQFTGWYNGHPDHAGLSPELSGRTAVIIGNGNVALDIARILAKTEQELIEADIPAHARNTLTHTHFSDIWIVGRRGPAEASFTPYELEELGQLHQCTPLTNDDIPDTPSENTDPREARSKQKNLEVLQSFATNKADKPVRLHFLFNHTPVRVISAQGRINELEFQSTDQSEDGENLRLPTDILITAIGYHSEMIPGIPWDTEKNTIKNQDGYVEPGVYTSGWCKRGPNGVIPANKADALSVAKRLLADLEEQAVTDSRPGPEALDKLIKERGIPIISKADWFRIDQEEIARADSTRPREKFISLDEIHSFLQSVS</sequence>
<feature type="binding site" evidence="8">
    <location>
        <position position="205"/>
    </location>
    <ligand>
        <name>NADP(+)</name>
        <dbReference type="ChEBI" id="CHEBI:58349"/>
    </ligand>
</feature>
<feature type="region of interest" description="Disordered" evidence="9">
    <location>
        <begin position="215"/>
        <end position="239"/>
    </location>
</feature>
<dbReference type="PIRSF" id="PIRSF000362">
    <property type="entry name" value="FNR"/>
    <property type="match status" value="1"/>
</dbReference>
<feature type="domain" description="FAD/NAD(P)-binding" evidence="10">
    <location>
        <begin position="5"/>
        <end position="166"/>
    </location>
</feature>
<protein>
    <submittedName>
        <fullName evidence="11">FAD-dependent oxidoreductase</fullName>
    </submittedName>
</protein>
<dbReference type="RefSeq" id="WP_182807755.1">
    <property type="nucleotide sequence ID" value="NZ_JACJFM010000004.1"/>
</dbReference>
<comment type="caution">
    <text evidence="11">The sequence shown here is derived from an EMBL/GenBank/DDBJ whole genome shotgun (WGS) entry which is preliminary data.</text>
</comment>
<evidence type="ECO:0000313" key="12">
    <source>
        <dbReference type="Proteomes" id="UP000565262"/>
    </source>
</evidence>
<feature type="binding site" evidence="7">
    <location>
        <position position="13"/>
    </location>
    <ligand>
        <name>FAD</name>
        <dbReference type="ChEBI" id="CHEBI:57692"/>
    </ligand>
</feature>
<evidence type="ECO:0000256" key="5">
    <source>
        <dbReference type="ARBA" id="ARBA00022857"/>
    </source>
</evidence>
<evidence type="ECO:0000259" key="10">
    <source>
        <dbReference type="Pfam" id="PF07992"/>
    </source>
</evidence>
<feature type="binding site" evidence="8">
    <location>
        <position position="348"/>
    </location>
    <ligand>
        <name>NADP(+)</name>
        <dbReference type="ChEBI" id="CHEBI:58349"/>
    </ligand>
</feature>
<dbReference type="InterPro" id="IPR023753">
    <property type="entry name" value="FAD/NAD-binding_dom"/>
</dbReference>
<dbReference type="Gene3D" id="3.40.50.720">
    <property type="entry name" value="NAD(P)-binding Rossmann-like Domain"/>
    <property type="match status" value="1"/>
</dbReference>
<dbReference type="EMBL" id="JACJFM010000004">
    <property type="protein sequence ID" value="MBB1485975.1"/>
    <property type="molecule type" value="Genomic_DNA"/>
</dbReference>
<dbReference type="SUPFAM" id="SSF51971">
    <property type="entry name" value="Nucleotide-binding domain"/>
    <property type="match status" value="2"/>
</dbReference>
<feature type="binding site" evidence="7">
    <location>
        <position position="78"/>
    </location>
    <ligand>
        <name>FAD</name>
        <dbReference type="ChEBI" id="CHEBI:57692"/>
    </ligand>
</feature>
<feature type="binding site" evidence="7">
    <location>
        <position position="42"/>
    </location>
    <ligand>
        <name>FAD</name>
        <dbReference type="ChEBI" id="CHEBI:57692"/>
    </ligand>
</feature>
<dbReference type="Pfam" id="PF07992">
    <property type="entry name" value="Pyr_redox_2"/>
    <property type="match status" value="1"/>
</dbReference>
<keyword evidence="4 7" id="KW-0274">FAD</keyword>
<evidence type="ECO:0000256" key="4">
    <source>
        <dbReference type="ARBA" id="ARBA00022827"/>
    </source>
</evidence>
<feature type="binding site" evidence="7">
    <location>
        <begin position="348"/>
        <end position="350"/>
    </location>
    <ligand>
        <name>FAD</name>
        <dbReference type="ChEBI" id="CHEBI:57692"/>
    </ligand>
</feature>
<dbReference type="PANTHER" id="PTHR48467">
    <property type="entry name" value="GLUTAMATE SYNTHASE 1 [NADH], CHLOROPLASTIC-LIKE"/>
    <property type="match status" value="1"/>
</dbReference>
<dbReference type="InterPro" id="IPR036188">
    <property type="entry name" value="FAD/NAD-bd_sf"/>
</dbReference>
<dbReference type="Proteomes" id="UP000565262">
    <property type="component" value="Unassembled WGS sequence"/>
</dbReference>
<gene>
    <name evidence="11" type="ORF">H4O21_05055</name>
</gene>
<evidence type="ECO:0000313" key="11">
    <source>
        <dbReference type="EMBL" id="MBB1485975.1"/>
    </source>
</evidence>
<accession>A0A839IL84</accession>
<comment type="similarity">
    <text evidence="2">Belongs to the ferredoxin--NADP reductase type 1 family.</text>
</comment>
<feature type="binding site" evidence="7">
    <location>
        <position position="341"/>
    </location>
    <ligand>
        <name>FAD</name>
        <dbReference type="ChEBI" id="CHEBI:57692"/>
    </ligand>
</feature>
<dbReference type="Gene3D" id="3.50.50.60">
    <property type="entry name" value="FAD/NAD(P)-binding domain"/>
    <property type="match status" value="1"/>
</dbReference>
<feature type="binding site" evidence="8">
    <location>
        <begin position="149"/>
        <end position="152"/>
    </location>
    <ligand>
        <name>NADP(+)</name>
        <dbReference type="ChEBI" id="CHEBI:58349"/>
    </ligand>
</feature>
<feature type="binding site" evidence="7">
    <location>
        <position position="34"/>
    </location>
    <ligand>
        <name>FAD</name>
        <dbReference type="ChEBI" id="CHEBI:57692"/>
    </ligand>
</feature>
<keyword evidence="6" id="KW-0560">Oxidoreductase</keyword>
<dbReference type="PRINTS" id="PR00419">
    <property type="entry name" value="ADXRDTASE"/>
</dbReference>
<feature type="binding site" evidence="8">
    <location>
        <begin position="193"/>
        <end position="194"/>
    </location>
    <ligand>
        <name>NADP(+)</name>
        <dbReference type="ChEBI" id="CHEBI:58349"/>
    </ligand>
</feature>
<keyword evidence="5 8" id="KW-0521">NADP</keyword>
<keyword evidence="3" id="KW-0285">Flavoprotein</keyword>
<evidence type="ECO:0000256" key="2">
    <source>
        <dbReference type="ARBA" id="ARBA00008312"/>
    </source>
</evidence>
<evidence type="ECO:0000256" key="6">
    <source>
        <dbReference type="ARBA" id="ARBA00023002"/>
    </source>
</evidence>
<keyword evidence="12" id="KW-1185">Reference proteome</keyword>
<evidence type="ECO:0000256" key="8">
    <source>
        <dbReference type="PIRSR" id="PIRSR000362-2"/>
    </source>
</evidence>
<dbReference type="GO" id="GO:0016491">
    <property type="term" value="F:oxidoreductase activity"/>
    <property type="evidence" value="ECO:0007669"/>
    <property type="project" value="UniProtKB-KW"/>
</dbReference>